<reference evidence="4" key="1">
    <citation type="submission" date="2019-05" db="EMBL/GenBank/DDBJ databases">
        <title>Genome sequence and methylation pattern of the halophilic Archaeon Natrinema versiforme BOL5-4.</title>
        <authorList>
            <person name="DasSarma P."/>
            <person name="Anton B.P."/>
            <person name="DasSarma S.L."/>
            <person name="Martinez F.L."/>
            <person name="Guzman D."/>
            <person name="Roberts R.J."/>
            <person name="DasSarma S."/>
        </authorList>
    </citation>
    <scope>NUCLEOTIDE SEQUENCE [LARGE SCALE GENOMIC DNA]</scope>
    <source>
        <strain evidence="4">BOL5-4</strain>
    </source>
</reference>
<feature type="transmembrane region" description="Helical" evidence="1">
    <location>
        <begin position="248"/>
        <end position="271"/>
    </location>
</feature>
<dbReference type="PANTHER" id="PTHR11360">
    <property type="entry name" value="MONOCARBOXYLATE TRANSPORTER"/>
    <property type="match status" value="1"/>
</dbReference>
<keyword evidence="1" id="KW-0812">Transmembrane</keyword>
<dbReference type="OrthoDB" id="359492at2157"/>
<feature type="transmembrane region" description="Helical" evidence="1">
    <location>
        <begin position="314"/>
        <end position="332"/>
    </location>
</feature>
<dbReference type="Proteomes" id="UP000302218">
    <property type="component" value="Chromosome"/>
</dbReference>
<gene>
    <name evidence="3" type="ORF">FEJ81_11645</name>
</gene>
<evidence type="ECO:0000259" key="2">
    <source>
        <dbReference type="PROSITE" id="PS50850"/>
    </source>
</evidence>
<feature type="transmembrane region" description="Helical" evidence="1">
    <location>
        <begin position="32"/>
        <end position="52"/>
    </location>
</feature>
<keyword evidence="1" id="KW-0472">Membrane</keyword>
<proteinExistence type="predicted"/>
<dbReference type="CDD" id="cd17355">
    <property type="entry name" value="MFS_YcxA_like"/>
    <property type="match status" value="1"/>
</dbReference>
<dbReference type="SUPFAM" id="SSF103473">
    <property type="entry name" value="MFS general substrate transporter"/>
    <property type="match status" value="1"/>
</dbReference>
<dbReference type="PROSITE" id="PS50850">
    <property type="entry name" value="MFS"/>
    <property type="match status" value="1"/>
</dbReference>
<evidence type="ECO:0000256" key="1">
    <source>
        <dbReference type="SAM" id="Phobius"/>
    </source>
</evidence>
<dbReference type="InterPro" id="IPR020846">
    <property type="entry name" value="MFS_dom"/>
</dbReference>
<dbReference type="GO" id="GO:0022857">
    <property type="term" value="F:transmembrane transporter activity"/>
    <property type="evidence" value="ECO:0007669"/>
    <property type="project" value="InterPro"/>
</dbReference>
<feature type="transmembrane region" description="Helical" evidence="1">
    <location>
        <begin position="99"/>
        <end position="115"/>
    </location>
</feature>
<dbReference type="RefSeq" id="WP_138245451.1">
    <property type="nucleotide sequence ID" value="NZ_CP040330.1"/>
</dbReference>
<protein>
    <submittedName>
        <fullName evidence="3">MFS transporter</fullName>
    </submittedName>
</protein>
<feature type="transmembrane region" description="Helical" evidence="1">
    <location>
        <begin position="188"/>
        <end position="208"/>
    </location>
</feature>
<feature type="domain" description="Major facilitator superfamily (MFS) profile" evidence="2">
    <location>
        <begin position="30"/>
        <end position="426"/>
    </location>
</feature>
<feature type="transmembrane region" description="Helical" evidence="1">
    <location>
        <begin position="283"/>
        <end position="302"/>
    </location>
</feature>
<feature type="transmembrane region" description="Helical" evidence="1">
    <location>
        <begin position="121"/>
        <end position="145"/>
    </location>
</feature>
<evidence type="ECO:0000313" key="3">
    <source>
        <dbReference type="EMBL" id="QCS42979.1"/>
    </source>
</evidence>
<dbReference type="InterPro" id="IPR011701">
    <property type="entry name" value="MFS"/>
</dbReference>
<keyword evidence="1" id="KW-1133">Transmembrane helix</keyword>
<dbReference type="EMBL" id="CP040330">
    <property type="protein sequence ID" value="QCS42979.1"/>
    <property type="molecule type" value="Genomic_DNA"/>
</dbReference>
<name>A0A4P8WHT4_9EURY</name>
<dbReference type="InterPro" id="IPR036259">
    <property type="entry name" value="MFS_trans_sf"/>
</dbReference>
<dbReference type="GeneID" id="40265936"/>
<dbReference type="InterPro" id="IPR050327">
    <property type="entry name" value="Proton-linked_MCT"/>
</dbReference>
<evidence type="ECO:0000313" key="4">
    <source>
        <dbReference type="Proteomes" id="UP000302218"/>
    </source>
</evidence>
<sequence>MRPDDGSDRPRETAGAIDGAASTPDSRVYRGWYVVAGGFVGAFVVFGLSYAFGVFLEPIQRDLGISRSAVSLVFSLQTVVIYLAAAILGVVADRLGVRRLLAFGAASLAMGGLWTSRTDSYGGLLVAYGILTAVGLGAIYVVSYATVPRWFQRRRGLATGIATAGLGIGMVAMSPAASALVGVLEWRLALLALVVAATVAVAVVTPLFDDDPSASETGAEFPDGVPDHEPPEWETYRRELVAVATSRAFLLVFAGWVFVYATLYAVLVHIVPYTGDIGLGEGTGAIALAAIGGTTAAARIGIGALADRFGRVRTFVACSALMGVSTLCLPLVDSAAGLYGFAIVFGIAYGGNGALLSPLTVELFGTANPNAVFGLVSLSFAVSGLFAPWAAGLTYDLTGTYTPAFLGAGIAGLLGAGLIVLADANA</sequence>
<dbReference type="PANTHER" id="PTHR11360:SF284">
    <property type="entry name" value="EG:103B4.3 PROTEIN-RELATED"/>
    <property type="match status" value="1"/>
</dbReference>
<dbReference type="AlphaFoldDB" id="A0A4P8WHT4"/>
<dbReference type="Gene3D" id="1.20.1250.20">
    <property type="entry name" value="MFS general substrate transporter like domains"/>
    <property type="match status" value="2"/>
</dbReference>
<accession>A0A4P8WHT4</accession>
<organism evidence="3 4">
    <name type="scientific">Natrinema versiforme</name>
    <dbReference type="NCBI Taxonomy" id="88724"/>
    <lineage>
        <taxon>Archaea</taxon>
        <taxon>Methanobacteriati</taxon>
        <taxon>Methanobacteriota</taxon>
        <taxon>Stenosarchaea group</taxon>
        <taxon>Halobacteria</taxon>
        <taxon>Halobacteriales</taxon>
        <taxon>Natrialbaceae</taxon>
        <taxon>Natrinema</taxon>
    </lineage>
</organism>
<feature type="transmembrane region" description="Helical" evidence="1">
    <location>
        <begin position="338"/>
        <end position="359"/>
    </location>
</feature>
<feature type="transmembrane region" description="Helical" evidence="1">
    <location>
        <begin position="371"/>
        <end position="391"/>
    </location>
</feature>
<feature type="transmembrane region" description="Helical" evidence="1">
    <location>
        <begin position="72"/>
        <end position="92"/>
    </location>
</feature>
<dbReference type="KEGG" id="nvr:FEJ81_11645"/>
<feature type="transmembrane region" description="Helical" evidence="1">
    <location>
        <begin position="157"/>
        <end position="182"/>
    </location>
</feature>
<dbReference type="Pfam" id="PF07690">
    <property type="entry name" value="MFS_1"/>
    <property type="match status" value="1"/>
</dbReference>
<feature type="transmembrane region" description="Helical" evidence="1">
    <location>
        <begin position="403"/>
        <end position="422"/>
    </location>
</feature>